<dbReference type="Pfam" id="PF19312">
    <property type="entry name" value="NtrY_N"/>
    <property type="match status" value="1"/>
</dbReference>
<keyword evidence="10 18" id="KW-0067">ATP-binding</keyword>
<dbReference type="SUPFAM" id="SSF55874">
    <property type="entry name" value="ATPase domain of HSP90 chaperone/DNA topoisomerase II/histidine kinase"/>
    <property type="match status" value="1"/>
</dbReference>
<reference evidence="18 19" key="1">
    <citation type="submission" date="2024-02" db="EMBL/GenBank/DDBJ databases">
        <title>New thermophilic sulfur-oxidizing bacteria from a hot springs of the Uzon caldera (Kamchatka, Russia).</title>
        <authorList>
            <person name="Dukat A.M."/>
            <person name="Elcheninov A.G."/>
            <person name="Frolov E.N."/>
        </authorList>
    </citation>
    <scope>NUCLEOTIDE SEQUENCE [LARGE SCALE GENOMIC DNA]</scope>
    <source>
        <strain evidence="18 19">AK1</strain>
    </source>
</reference>
<evidence type="ECO:0000259" key="17">
    <source>
        <dbReference type="PROSITE" id="PS50885"/>
    </source>
</evidence>
<dbReference type="Gene3D" id="3.30.450.20">
    <property type="entry name" value="PAS domain"/>
    <property type="match status" value="1"/>
</dbReference>
<dbReference type="GO" id="GO:0005524">
    <property type="term" value="F:ATP binding"/>
    <property type="evidence" value="ECO:0007669"/>
    <property type="project" value="UniProtKB-KW"/>
</dbReference>
<evidence type="ECO:0000256" key="1">
    <source>
        <dbReference type="ARBA" id="ARBA00000085"/>
    </source>
</evidence>
<dbReference type="PANTHER" id="PTHR43065">
    <property type="entry name" value="SENSOR HISTIDINE KINASE"/>
    <property type="match status" value="1"/>
</dbReference>
<dbReference type="InterPro" id="IPR017232">
    <property type="entry name" value="NtrY"/>
</dbReference>
<keyword evidence="13 15" id="KW-0472">Membrane</keyword>
<evidence type="ECO:0000256" key="3">
    <source>
        <dbReference type="ARBA" id="ARBA00012438"/>
    </source>
</evidence>
<dbReference type="SMART" id="SM00387">
    <property type="entry name" value="HATPase_c"/>
    <property type="match status" value="1"/>
</dbReference>
<accession>A0ABV0EES5</accession>
<evidence type="ECO:0000259" key="16">
    <source>
        <dbReference type="PROSITE" id="PS50109"/>
    </source>
</evidence>
<dbReference type="Gene3D" id="6.10.340.10">
    <property type="match status" value="1"/>
</dbReference>
<keyword evidence="7 15" id="KW-0812">Transmembrane</keyword>
<evidence type="ECO:0000256" key="10">
    <source>
        <dbReference type="ARBA" id="ARBA00022840"/>
    </source>
</evidence>
<evidence type="ECO:0000256" key="11">
    <source>
        <dbReference type="ARBA" id="ARBA00022989"/>
    </source>
</evidence>
<dbReference type="SUPFAM" id="SSF55785">
    <property type="entry name" value="PYP-like sensor domain (PAS domain)"/>
    <property type="match status" value="1"/>
</dbReference>
<feature type="domain" description="Histidine kinase" evidence="16">
    <location>
        <begin position="494"/>
        <end position="704"/>
    </location>
</feature>
<keyword evidence="6" id="KW-0808">Transferase</keyword>
<dbReference type="SUPFAM" id="SSF158472">
    <property type="entry name" value="HAMP domain-like"/>
    <property type="match status" value="1"/>
</dbReference>
<keyword evidence="19" id="KW-1185">Reference proteome</keyword>
<dbReference type="SMART" id="SM00304">
    <property type="entry name" value="HAMP"/>
    <property type="match status" value="1"/>
</dbReference>
<proteinExistence type="predicted"/>
<dbReference type="PANTHER" id="PTHR43065:SF10">
    <property type="entry name" value="PEROXIDE STRESS-ACTIVATED HISTIDINE KINASE MAK3"/>
    <property type="match status" value="1"/>
</dbReference>
<dbReference type="SMART" id="SM00388">
    <property type="entry name" value="HisKA"/>
    <property type="match status" value="1"/>
</dbReference>
<dbReference type="Pfam" id="PF00512">
    <property type="entry name" value="HisKA"/>
    <property type="match status" value="1"/>
</dbReference>
<name>A0ABV0EES5_9BURK</name>
<keyword evidence="11 15" id="KW-1133">Transmembrane helix</keyword>
<dbReference type="Proteomes" id="UP001482231">
    <property type="component" value="Unassembled WGS sequence"/>
</dbReference>
<dbReference type="InterPro" id="IPR035965">
    <property type="entry name" value="PAS-like_dom_sf"/>
</dbReference>
<evidence type="ECO:0000256" key="8">
    <source>
        <dbReference type="ARBA" id="ARBA00022741"/>
    </source>
</evidence>
<dbReference type="InterPro" id="IPR000014">
    <property type="entry name" value="PAS"/>
</dbReference>
<dbReference type="PROSITE" id="PS50109">
    <property type="entry name" value="HIS_KIN"/>
    <property type="match status" value="1"/>
</dbReference>
<dbReference type="PIRSF" id="PIRSF037532">
    <property type="entry name" value="STHK_NtrY"/>
    <property type="match status" value="1"/>
</dbReference>
<keyword evidence="9" id="KW-0418">Kinase</keyword>
<feature type="domain" description="HAMP" evidence="17">
    <location>
        <begin position="299"/>
        <end position="351"/>
    </location>
</feature>
<organism evidence="18 19">
    <name type="scientific">Thiobacter aerophilum</name>
    <dbReference type="NCBI Taxonomy" id="3121275"/>
    <lineage>
        <taxon>Bacteria</taxon>
        <taxon>Pseudomonadati</taxon>
        <taxon>Pseudomonadota</taxon>
        <taxon>Betaproteobacteria</taxon>
        <taxon>Burkholderiales</taxon>
        <taxon>Thiobacteraceae</taxon>
        <taxon>Thiobacter</taxon>
    </lineage>
</organism>
<sequence>MRHIVGFSIALGTVLLYLLWRASSNTALFAEHYTLLIVLNAVVATLLLGLIGYQIWLVRRRIRAQQFGARLTKRLILVFALMAIVPGTVIYGVSVQFLTRSIESWFDVRVDSALEGGLNLGRSALDAQLAELTRKAEAMALTLADEPASGHITTLNRLREQAGVAEATLFSARGAVIAFSSADPRALTPKLPGPAILRQVRQQQPYRSLEVLGERGLYLRAVVPVNVLSLTEDIRILQLMQPVPRKLAEDAEAVQEVYRDYQELSFSRRSLSRLFTLSLTMTLLLALLSAVAAAFLVSQRLSAPLGLLAEGTRAVGKGDFTPVQPVKARDELGMLINSFNAMTRQLAETRAQVESKQRQLEAAKGYLESILAHLSSGVLAFDESFHLRTVNPTAAQILGVDFAALKGLEAFAWGERKPGLTPFSAALARHFRDGGEKDWQEQIELTAETGSQVLLVRGTRLPAQAEGGYVVVFDDITHLIQAQRAAAWGEVARRLAHEIKNPLTPIQLSAERLEHKLTPKLTPEDAAMLARSTQTIVNQVAALKSMVNDFSEYARAPVLQARPLDLNALVGEVLALYEHAEVPVSTEFGSGLAIEGDAKLLRQVIHNLLRNAQDAVAQTPNGRITVRTEASGAWAQLKVMDNGPGFPPEILARAFEPYVTTKAKGTGLGLAIVKKIVDEHHGRVEIRNLEPLGACVCVHLPLTLAQARDQAA</sequence>
<evidence type="ECO:0000313" key="18">
    <source>
        <dbReference type="EMBL" id="MEO1766520.1"/>
    </source>
</evidence>
<dbReference type="Pfam" id="PF00672">
    <property type="entry name" value="HAMP"/>
    <property type="match status" value="1"/>
</dbReference>
<dbReference type="InterPro" id="IPR003661">
    <property type="entry name" value="HisK_dim/P_dom"/>
</dbReference>
<evidence type="ECO:0000256" key="13">
    <source>
        <dbReference type="ARBA" id="ARBA00023136"/>
    </source>
</evidence>
<evidence type="ECO:0000256" key="5">
    <source>
        <dbReference type="ARBA" id="ARBA00022553"/>
    </source>
</evidence>
<evidence type="ECO:0000256" key="7">
    <source>
        <dbReference type="ARBA" id="ARBA00022692"/>
    </source>
</evidence>
<dbReference type="PROSITE" id="PS50885">
    <property type="entry name" value="HAMP"/>
    <property type="match status" value="1"/>
</dbReference>
<dbReference type="EMBL" id="JBAJEX010000002">
    <property type="protein sequence ID" value="MEO1766520.1"/>
    <property type="molecule type" value="Genomic_DNA"/>
</dbReference>
<dbReference type="InterPro" id="IPR003594">
    <property type="entry name" value="HATPase_dom"/>
</dbReference>
<dbReference type="InterPro" id="IPR036097">
    <property type="entry name" value="HisK_dim/P_sf"/>
</dbReference>
<dbReference type="CDD" id="cd06225">
    <property type="entry name" value="HAMP"/>
    <property type="match status" value="1"/>
</dbReference>
<evidence type="ECO:0000256" key="14">
    <source>
        <dbReference type="SAM" id="Coils"/>
    </source>
</evidence>
<evidence type="ECO:0000313" key="19">
    <source>
        <dbReference type="Proteomes" id="UP001482231"/>
    </source>
</evidence>
<evidence type="ECO:0000256" key="12">
    <source>
        <dbReference type="ARBA" id="ARBA00023012"/>
    </source>
</evidence>
<keyword evidence="4" id="KW-1003">Cell membrane</keyword>
<keyword evidence="12" id="KW-0902">Two-component regulatory system</keyword>
<dbReference type="Pfam" id="PF02518">
    <property type="entry name" value="HATPase_c"/>
    <property type="match status" value="1"/>
</dbReference>
<dbReference type="Gene3D" id="3.30.565.10">
    <property type="entry name" value="Histidine kinase-like ATPase, C-terminal domain"/>
    <property type="match status" value="1"/>
</dbReference>
<evidence type="ECO:0000256" key="2">
    <source>
        <dbReference type="ARBA" id="ARBA00004651"/>
    </source>
</evidence>
<dbReference type="InterPro" id="IPR045671">
    <property type="entry name" value="NtrY-like_N"/>
</dbReference>
<gene>
    <name evidence="18" type="ORF">V6E02_04780</name>
</gene>
<dbReference type="InterPro" id="IPR004358">
    <property type="entry name" value="Sig_transdc_His_kin-like_C"/>
</dbReference>
<dbReference type="InterPro" id="IPR036890">
    <property type="entry name" value="HATPase_C_sf"/>
</dbReference>
<dbReference type="PRINTS" id="PR00344">
    <property type="entry name" value="BCTRLSENSOR"/>
</dbReference>
<keyword evidence="5" id="KW-0597">Phosphoprotein</keyword>
<keyword evidence="14" id="KW-0175">Coiled coil</keyword>
<evidence type="ECO:0000256" key="4">
    <source>
        <dbReference type="ARBA" id="ARBA00022475"/>
    </source>
</evidence>
<feature type="transmembrane region" description="Helical" evidence="15">
    <location>
        <begin position="274"/>
        <end position="297"/>
    </location>
</feature>
<feature type="transmembrane region" description="Helical" evidence="15">
    <location>
        <begin position="75"/>
        <end position="94"/>
    </location>
</feature>
<comment type="caution">
    <text evidence="18">The sequence shown here is derived from an EMBL/GenBank/DDBJ whole genome shotgun (WGS) entry which is preliminary data.</text>
</comment>
<dbReference type="InterPro" id="IPR003660">
    <property type="entry name" value="HAMP_dom"/>
</dbReference>
<comment type="catalytic activity">
    <reaction evidence="1">
        <text>ATP + protein L-histidine = ADP + protein N-phospho-L-histidine.</text>
        <dbReference type="EC" id="2.7.13.3"/>
    </reaction>
</comment>
<protein>
    <recommendedName>
        <fullName evidence="3">histidine kinase</fullName>
        <ecNumber evidence="3">2.7.13.3</ecNumber>
    </recommendedName>
</protein>
<evidence type="ECO:0000256" key="9">
    <source>
        <dbReference type="ARBA" id="ARBA00022777"/>
    </source>
</evidence>
<dbReference type="InterPro" id="IPR005467">
    <property type="entry name" value="His_kinase_dom"/>
</dbReference>
<evidence type="ECO:0000256" key="15">
    <source>
        <dbReference type="SAM" id="Phobius"/>
    </source>
</evidence>
<comment type="subcellular location">
    <subcellularLocation>
        <location evidence="2">Cell membrane</location>
        <topology evidence="2">Multi-pass membrane protein</topology>
    </subcellularLocation>
</comment>
<dbReference type="EC" id="2.7.13.3" evidence="3"/>
<dbReference type="RefSeq" id="WP_347307618.1">
    <property type="nucleotide sequence ID" value="NZ_JBAJEX010000002.1"/>
</dbReference>
<dbReference type="Pfam" id="PF13188">
    <property type="entry name" value="PAS_8"/>
    <property type="match status" value="1"/>
</dbReference>
<dbReference type="Gene3D" id="1.10.287.130">
    <property type="match status" value="1"/>
</dbReference>
<feature type="transmembrane region" description="Helical" evidence="15">
    <location>
        <begin position="34"/>
        <end position="55"/>
    </location>
</feature>
<evidence type="ECO:0000256" key="6">
    <source>
        <dbReference type="ARBA" id="ARBA00022679"/>
    </source>
</evidence>
<dbReference type="CDD" id="cd00082">
    <property type="entry name" value="HisKA"/>
    <property type="match status" value="1"/>
</dbReference>
<keyword evidence="8" id="KW-0547">Nucleotide-binding</keyword>
<dbReference type="SUPFAM" id="SSF47384">
    <property type="entry name" value="Homodimeric domain of signal transducing histidine kinase"/>
    <property type="match status" value="1"/>
</dbReference>
<feature type="coiled-coil region" evidence="14">
    <location>
        <begin position="339"/>
        <end position="366"/>
    </location>
</feature>